<sequence>MTPASKLHPLTSTLAFAVLAVAVAALPAICRAAGAGIELNDKSTATDVGLPAYPGASLHVDKDGDKGALNLSLWGGSLGFKLMLVKYTSPDPVDKIAGFYRDAMGRYGTVLDCSGPHATSTASSDKKVLTCNKDDKAESGGRLYKVGTPQLQRIVSIKPVGGRIEFEMLKIETSQ</sequence>
<accession>A0ABU9BU20</accession>
<evidence type="ECO:0000313" key="3">
    <source>
        <dbReference type="Proteomes" id="UP001371218"/>
    </source>
</evidence>
<comment type="caution">
    <text evidence="2">The sequence shown here is derived from an EMBL/GenBank/DDBJ whole genome shotgun (WGS) entry which is preliminary data.</text>
</comment>
<dbReference type="EMBL" id="JBBUTG010000016">
    <property type="protein sequence ID" value="MEK8033351.1"/>
    <property type="molecule type" value="Genomic_DNA"/>
</dbReference>
<proteinExistence type="predicted"/>
<feature type="chain" id="PRO_5046513134" evidence="1">
    <location>
        <begin position="33"/>
        <end position="175"/>
    </location>
</feature>
<gene>
    <name evidence="2" type="ORF">AACH06_21235</name>
</gene>
<evidence type="ECO:0000313" key="2">
    <source>
        <dbReference type="EMBL" id="MEK8033351.1"/>
    </source>
</evidence>
<keyword evidence="1" id="KW-0732">Signal</keyword>
<keyword evidence="3" id="KW-1185">Reference proteome</keyword>
<organism evidence="2 3">
    <name type="scientific">Ideonella lacteola</name>
    <dbReference type="NCBI Taxonomy" id="2984193"/>
    <lineage>
        <taxon>Bacteria</taxon>
        <taxon>Pseudomonadati</taxon>
        <taxon>Pseudomonadota</taxon>
        <taxon>Betaproteobacteria</taxon>
        <taxon>Burkholderiales</taxon>
        <taxon>Sphaerotilaceae</taxon>
        <taxon>Ideonella</taxon>
    </lineage>
</organism>
<reference evidence="2 3" key="1">
    <citation type="submission" date="2024-04" db="EMBL/GenBank/DDBJ databases">
        <title>Novel species of the genus Ideonella isolated from streams.</title>
        <authorList>
            <person name="Lu H."/>
        </authorList>
    </citation>
    <scope>NUCLEOTIDE SEQUENCE [LARGE SCALE GENOMIC DNA]</scope>
    <source>
        <strain evidence="2 3">DXS29W</strain>
    </source>
</reference>
<dbReference type="Proteomes" id="UP001371218">
    <property type="component" value="Unassembled WGS sequence"/>
</dbReference>
<protein>
    <submittedName>
        <fullName evidence="2">Uncharacterized protein</fullName>
    </submittedName>
</protein>
<name>A0ABU9BU20_9BURK</name>
<evidence type="ECO:0000256" key="1">
    <source>
        <dbReference type="SAM" id="SignalP"/>
    </source>
</evidence>
<dbReference type="RefSeq" id="WP_341427775.1">
    <property type="nucleotide sequence ID" value="NZ_JBBUTG010000016.1"/>
</dbReference>
<feature type="signal peptide" evidence="1">
    <location>
        <begin position="1"/>
        <end position="32"/>
    </location>
</feature>